<proteinExistence type="predicted"/>
<accession>A0A402CSQ2</accession>
<reference evidence="1 2" key="1">
    <citation type="journal article" date="2019" name="Int. J. Syst. Evol. Microbiol.">
        <title>Capsulimonas corticalis gen. nov., sp. nov., an aerobic capsulated bacterium, of a novel bacterial order, Capsulimonadales ord. nov., of the class Armatimonadia of the phylum Armatimonadetes.</title>
        <authorList>
            <person name="Li J."/>
            <person name="Kudo C."/>
            <person name="Tonouchi A."/>
        </authorList>
    </citation>
    <scope>NUCLEOTIDE SEQUENCE [LARGE SCALE GENOMIC DNA]</scope>
    <source>
        <strain evidence="1 2">AX-7</strain>
    </source>
</reference>
<keyword evidence="2" id="KW-1185">Reference proteome</keyword>
<evidence type="ECO:0000313" key="2">
    <source>
        <dbReference type="Proteomes" id="UP000287394"/>
    </source>
</evidence>
<dbReference type="AlphaFoldDB" id="A0A402CSQ2"/>
<dbReference type="NCBIfam" id="TIGR01439">
    <property type="entry name" value="lp_hng_hel_AbrB"/>
    <property type="match status" value="1"/>
</dbReference>
<dbReference type="Gene3D" id="2.10.260.10">
    <property type="match status" value="1"/>
</dbReference>
<dbReference type="InterPro" id="IPR007159">
    <property type="entry name" value="SpoVT-AbrB_dom"/>
</dbReference>
<dbReference type="SMART" id="SM00966">
    <property type="entry name" value="SpoVT_AbrB"/>
    <property type="match status" value="1"/>
</dbReference>
<organism evidence="1 2">
    <name type="scientific">Capsulimonas corticalis</name>
    <dbReference type="NCBI Taxonomy" id="2219043"/>
    <lineage>
        <taxon>Bacteria</taxon>
        <taxon>Bacillati</taxon>
        <taxon>Armatimonadota</taxon>
        <taxon>Armatimonadia</taxon>
        <taxon>Capsulimonadales</taxon>
        <taxon>Capsulimonadaceae</taxon>
        <taxon>Capsulimonas</taxon>
    </lineage>
</organism>
<dbReference type="EMBL" id="AP025739">
    <property type="protein sequence ID" value="BDI31009.1"/>
    <property type="molecule type" value="Genomic_DNA"/>
</dbReference>
<dbReference type="RefSeq" id="WP_119320416.1">
    <property type="nucleotide sequence ID" value="NZ_AP025739.1"/>
</dbReference>
<evidence type="ECO:0000313" key="1">
    <source>
        <dbReference type="EMBL" id="BDI31009.1"/>
    </source>
</evidence>
<dbReference type="KEGG" id="ccot:CCAX7_30600"/>
<protein>
    <submittedName>
        <fullName evidence="1">Uncharacterized protein</fullName>
    </submittedName>
</protein>
<dbReference type="GO" id="GO:0003677">
    <property type="term" value="F:DNA binding"/>
    <property type="evidence" value="ECO:0007669"/>
    <property type="project" value="InterPro"/>
</dbReference>
<dbReference type="Proteomes" id="UP000287394">
    <property type="component" value="Chromosome"/>
</dbReference>
<dbReference type="InterPro" id="IPR037914">
    <property type="entry name" value="SpoVT-AbrB_sf"/>
</dbReference>
<dbReference type="SUPFAM" id="SSF89447">
    <property type="entry name" value="AbrB/MazE/MraZ-like"/>
    <property type="match status" value="1"/>
</dbReference>
<dbReference type="OrthoDB" id="9812495at2"/>
<gene>
    <name evidence="1" type="ORF">CCAX7_30600</name>
</gene>
<dbReference type="Pfam" id="PF04014">
    <property type="entry name" value="MazE_antitoxin"/>
    <property type="match status" value="1"/>
</dbReference>
<name>A0A402CSQ2_9BACT</name>
<sequence>MSDEKRRKPHRFEEHFYGSATVGERGQIVIPADARKRFQIETGDKLLIMGTPDDKGLVLCKIDDIREFMTMFLEGLQNIEKESNDSTPEEKAA</sequence>